<accession>A0A6J7L652</accession>
<sequence>MRSSYRAGRLHKQALEARVNGGLVTATILTGGAQT</sequence>
<proteinExistence type="predicted"/>
<reference evidence="1" key="1">
    <citation type="submission" date="2020-05" db="EMBL/GenBank/DDBJ databases">
        <authorList>
            <person name="Chiriac C."/>
            <person name="Salcher M."/>
            <person name="Ghai R."/>
            <person name="Kavagutti S V."/>
        </authorList>
    </citation>
    <scope>NUCLEOTIDE SEQUENCE</scope>
</reference>
<protein>
    <submittedName>
        <fullName evidence="1">Unannotated protein</fullName>
    </submittedName>
</protein>
<dbReference type="EMBL" id="CAFBND010000175">
    <property type="protein sequence ID" value="CAB4962383.1"/>
    <property type="molecule type" value="Genomic_DNA"/>
</dbReference>
<name>A0A6J7L652_9ZZZZ</name>
<organism evidence="1">
    <name type="scientific">freshwater metagenome</name>
    <dbReference type="NCBI Taxonomy" id="449393"/>
    <lineage>
        <taxon>unclassified sequences</taxon>
        <taxon>metagenomes</taxon>
        <taxon>ecological metagenomes</taxon>
    </lineage>
</organism>
<dbReference type="AlphaFoldDB" id="A0A6J7L652"/>
<evidence type="ECO:0000313" key="1">
    <source>
        <dbReference type="EMBL" id="CAB4962383.1"/>
    </source>
</evidence>
<gene>
    <name evidence="1" type="ORF">UFOPK3752_02370</name>
</gene>